<feature type="compositionally biased region" description="Low complexity" evidence="1">
    <location>
        <begin position="275"/>
        <end position="288"/>
    </location>
</feature>
<dbReference type="EMBL" id="JBBPDW010000052">
    <property type="protein sequence ID" value="KAK7531908.1"/>
    <property type="molecule type" value="Genomic_DNA"/>
</dbReference>
<accession>A0ABR1L9J3</accession>
<name>A0ABR1L9J3_9PEZI</name>
<sequence length="326" mass="32009">MLYSTLVVAAALSALAVAQDDVTGKLGDAIENLNNPPATVYQAIFDQPKSTVRGVVVASSVGPGVPVQIQVNIAGLPEEGGPFLYHVHDQPVPPDGNCTGTLAHLDPFIRGEKPPCNPKRPFACQVGDLTGKHGNITARAFSANYPDVYLSLVPGVGDFIGNRSIVFHYANLTRITCANFVRVGPEIPKVGNNNNNNNNAFCPPGAGGAPAGVSPPPGSPFGTVPGTSPLSIPTLAAGNGAGGAGGSAGGAGNVAGGAGNVAGGAGGVGGGANNANATTNPGTNVSTPVVPPTPTISGPAQVTTAAAARNRIGGAVVAIAMAAALL</sequence>
<dbReference type="Proteomes" id="UP001365128">
    <property type="component" value="Unassembled WGS sequence"/>
</dbReference>
<gene>
    <name evidence="3" type="ORF">IWX46DRAFT_360787</name>
</gene>
<evidence type="ECO:0000256" key="1">
    <source>
        <dbReference type="SAM" id="MobiDB-lite"/>
    </source>
</evidence>
<dbReference type="InterPro" id="IPR053257">
    <property type="entry name" value="Cu-only_SOD"/>
</dbReference>
<dbReference type="PANTHER" id="PTHR20910:SF1">
    <property type="entry name" value="SUPEROXIDE DISMUTASE COPPER_ZINC BINDING DOMAIN-CONTAINING PROTEIN"/>
    <property type="match status" value="1"/>
</dbReference>
<dbReference type="SUPFAM" id="SSF49329">
    <property type="entry name" value="Cu,Zn superoxide dismutase-like"/>
    <property type="match status" value="1"/>
</dbReference>
<feature type="signal peptide" evidence="2">
    <location>
        <begin position="1"/>
        <end position="18"/>
    </location>
</feature>
<dbReference type="Gene3D" id="2.60.40.200">
    <property type="entry name" value="Superoxide dismutase, copper/zinc binding domain"/>
    <property type="match status" value="1"/>
</dbReference>
<feature type="region of interest" description="Disordered" evidence="1">
    <location>
        <begin position="275"/>
        <end position="297"/>
    </location>
</feature>
<reference evidence="3 4" key="1">
    <citation type="submission" date="2024-04" db="EMBL/GenBank/DDBJ databases">
        <title>Phyllosticta paracitricarpa is synonymous to the EU quarantine fungus P. citricarpa based on phylogenomic analyses.</title>
        <authorList>
            <consortium name="Lawrence Berkeley National Laboratory"/>
            <person name="Van Ingen-Buijs V.A."/>
            <person name="Van Westerhoven A.C."/>
            <person name="Haridas S."/>
            <person name="Skiadas P."/>
            <person name="Martin F."/>
            <person name="Groenewald J.Z."/>
            <person name="Crous P.W."/>
            <person name="Seidl M.F."/>
        </authorList>
    </citation>
    <scope>NUCLEOTIDE SEQUENCE [LARGE SCALE GENOMIC DNA]</scope>
    <source>
        <strain evidence="3 4">CBS 122670</strain>
    </source>
</reference>
<evidence type="ECO:0000256" key="2">
    <source>
        <dbReference type="SAM" id="SignalP"/>
    </source>
</evidence>
<evidence type="ECO:0000313" key="3">
    <source>
        <dbReference type="EMBL" id="KAK7531908.1"/>
    </source>
</evidence>
<organism evidence="3 4">
    <name type="scientific">Phyllosticta citricarpa</name>
    <dbReference type="NCBI Taxonomy" id="55181"/>
    <lineage>
        <taxon>Eukaryota</taxon>
        <taxon>Fungi</taxon>
        <taxon>Dikarya</taxon>
        <taxon>Ascomycota</taxon>
        <taxon>Pezizomycotina</taxon>
        <taxon>Dothideomycetes</taxon>
        <taxon>Dothideomycetes incertae sedis</taxon>
        <taxon>Botryosphaeriales</taxon>
        <taxon>Phyllostictaceae</taxon>
        <taxon>Phyllosticta</taxon>
    </lineage>
</organism>
<protein>
    <submittedName>
        <fullName evidence="3">Superoxide dismutase</fullName>
    </submittedName>
</protein>
<dbReference type="PANTHER" id="PTHR20910">
    <property type="entry name" value="AGAP001623-PA"/>
    <property type="match status" value="1"/>
</dbReference>
<keyword evidence="2" id="KW-0732">Signal</keyword>
<dbReference type="InterPro" id="IPR036423">
    <property type="entry name" value="SOD-like_Cu/Zn_dom_sf"/>
</dbReference>
<proteinExistence type="predicted"/>
<evidence type="ECO:0000313" key="4">
    <source>
        <dbReference type="Proteomes" id="UP001365128"/>
    </source>
</evidence>
<feature type="chain" id="PRO_5045635128" evidence="2">
    <location>
        <begin position="19"/>
        <end position="326"/>
    </location>
</feature>
<feature type="region of interest" description="Disordered" evidence="1">
    <location>
        <begin position="208"/>
        <end position="227"/>
    </location>
</feature>
<keyword evidence="4" id="KW-1185">Reference proteome</keyword>
<comment type="caution">
    <text evidence="3">The sequence shown here is derived from an EMBL/GenBank/DDBJ whole genome shotgun (WGS) entry which is preliminary data.</text>
</comment>